<dbReference type="EMBL" id="GBXM01028564">
    <property type="protein sequence ID" value="JAH80013.1"/>
    <property type="molecule type" value="Transcribed_RNA"/>
</dbReference>
<sequence>MQMMSKTPRGTIYTRQQGQLTMVLWHDTKNSVISLFMSSRLQRSKQANCVSKHQKKR</sequence>
<reference evidence="1" key="2">
    <citation type="journal article" date="2015" name="Fish Shellfish Immunol.">
        <title>Early steps in the European eel (Anguilla anguilla)-Vibrio vulnificus interaction in the gills: Role of the RtxA13 toxin.</title>
        <authorList>
            <person name="Callol A."/>
            <person name="Pajuelo D."/>
            <person name="Ebbesson L."/>
            <person name="Teles M."/>
            <person name="MacKenzie S."/>
            <person name="Amaro C."/>
        </authorList>
    </citation>
    <scope>NUCLEOTIDE SEQUENCE</scope>
</reference>
<proteinExistence type="predicted"/>
<dbReference type="AlphaFoldDB" id="A0A0E9VRU9"/>
<reference evidence="1" key="1">
    <citation type="submission" date="2014-11" db="EMBL/GenBank/DDBJ databases">
        <authorList>
            <person name="Amaro Gonzalez C."/>
        </authorList>
    </citation>
    <scope>NUCLEOTIDE SEQUENCE</scope>
</reference>
<evidence type="ECO:0000313" key="1">
    <source>
        <dbReference type="EMBL" id="JAH80013.1"/>
    </source>
</evidence>
<name>A0A0E9VRU9_ANGAN</name>
<organism evidence="1">
    <name type="scientific">Anguilla anguilla</name>
    <name type="common">European freshwater eel</name>
    <name type="synonym">Muraena anguilla</name>
    <dbReference type="NCBI Taxonomy" id="7936"/>
    <lineage>
        <taxon>Eukaryota</taxon>
        <taxon>Metazoa</taxon>
        <taxon>Chordata</taxon>
        <taxon>Craniata</taxon>
        <taxon>Vertebrata</taxon>
        <taxon>Euteleostomi</taxon>
        <taxon>Actinopterygii</taxon>
        <taxon>Neopterygii</taxon>
        <taxon>Teleostei</taxon>
        <taxon>Anguilliformes</taxon>
        <taxon>Anguillidae</taxon>
        <taxon>Anguilla</taxon>
    </lineage>
</organism>
<accession>A0A0E9VRU9</accession>
<protein>
    <submittedName>
        <fullName evidence="1">Uncharacterized protein</fullName>
    </submittedName>
</protein>